<accession>A0A7G3KDG5</accession>
<dbReference type="RefSeq" id="YP_010650335.1">
    <property type="nucleotide sequence ID" value="NC_070777.1"/>
</dbReference>
<dbReference type="GeneID" id="77925917"/>
<sequence length="96" mass="11133">MKNQLAEDLDLSLPEGWTEVDLEKGPVPFKGCDEIEVPEINWATVLEMADRREWARKHAKPCPFCDSIQVQLTQWAAPTLQFKCRTCKQKFVRTIK</sequence>
<dbReference type="Proteomes" id="UP000516307">
    <property type="component" value="Segment"/>
</dbReference>
<evidence type="ECO:0000313" key="2">
    <source>
        <dbReference type="Proteomes" id="UP000516307"/>
    </source>
</evidence>
<protein>
    <recommendedName>
        <fullName evidence="3">Thioredoxin</fullName>
    </recommendedName>
</protein>
<evidence type="ECO:0000313" key="1">
    <source>
        <dbReference type="EMBL" id="QEA10563.1"/>
    </source>
</evidence>
<keyword evidence="2" id="KW-1185">Reference proteome</keyword>
<dbReference type="KEGG" id="vg:77925917"/>
<reference evidence="1 2" key="1">
    <citation type="submission" date="2019-06" db="EMBL/GenBank/DDBJ databases">
        <authorList>
            <person name="Lin W."/>
            <person name="Gao M."/>
            <person name="Li D."/>
        </authorList>
    </citation>
    <scope>NUCLEOTIDE SEQUENCE [LARGE SCALE GENOMIC DNA]</scope>
</reference>
<evidence type="ECO:0008006" key="3">
    <source>
        <dbReference type="Google" id="ProtNLM"/>
    </source>
</evidence>
<proteinExistence type="predicted"/>
<organism evidence="1 2">
    <name type="scientific">Enterobacter phage vB_EhoM-IME523</name>
    <dbReference type="NCBI Taxonomy" id="2596709"/>
    <lineage>
        <taxon>Viruses</taxon>
        <taxon>Duplodnaviria</taxon>
        <taxon>Heunggongvirae</taxon>
        <taxon>Uroviricota</taxon>
        <taxon>Caudoviricetes</taxon>
        <taxon>Pantevenvirales</taxon>
        <taxon>Straboviridae</taxon>
        <taxon>Tevenvirinae</taxon>
        <taxon>Kanagawavirus</taxon>
        <taxon>Kanagawavirus eclm</taxon>
    </lineage>
</organism>
<dbReference type="EMBL" id="MN087708">
    <property type="protein sequence ID" value="QEA10563.1"/>
    <property type="molecule type" value="Genomic_DNA"/>
</dbReference>
<name>A0A7G3KDG5_9CAUD</name>